<evidence type="ECO:0000313" key="2">
    <source>
        <dbReference type="EMBL" id="KXY37012.1"/>
    </source>
</evidence>
<feature type="domain" description="DUF4935" evidence="1">
    <location>
        <begin position="3"/>
        <end position="165"/>
    </location>
</feature>
<comment type="caution">
    <text evidence="2">The sequence shown here is derived from an EMBL/GenBank/DDBJ whole genome shotgun (WGS) entry which is preliminary data.</text>
</comment>
<accession>A0A9X0SM61</accession>
<gene>
    <name evidence="2" type="ORF">AT268_34010</name>
</gene>
<dbReference type="InterPro" id="IPR032557">
    <property type="entry name" value="DUF4935"/>
</dbReference>
<dbReference type="AlphaFoldDB" id="A0A9X0SM61"/>
<dbReference type="RefSeq" id="WP_061663534.1">
    <property type="nucleotide sequence ID" value="NZ_LOMO01000124.1"/>
</dbReference>
<organism evidence="2 3">
    <name type="scientific">Bacillus cereus</name>
    <dbReference type="NCBI Taxonomy" id="1396"/>
    <lineage>
        <taxon>Bacteria</taxon>
        <taxon>Bacillati</taxon>
        <taxon>Bacillota</taxon>
        <taxon>Bacilli</taxon>
        <taxon>Bacillales</taxon>
        <taxon>Bacillaceae</taxon>
        <taxon>Bacillus</taxon>
        <taxon>Bacillus cereus group</taxon>
    </lineage>
</organism>
<protein>
    <recommendedName>
        <fullName evidence="1">DUF4935 domain-containing protein</fullName>
    </recommendedName>
</protein>
<dbReference type="Proteomes" id="UP000075476">
    <property type="component" value="Unassembled WGS sequence"/>
</dbReference>
<evidence type="ECO:0000313" key="3">
    <source>
        <dbReference type="Proteomes" id="UP000075476"/>
    </source>
</evidence>
<sequence>MLVVLDANVIKKNFMLTSIDFNNLIDYLIKTQSKLIIPQIVWEEIQNLFKKDLEQRYEDYKNGVLKLNVLLMDPVENNTEINVDKKTADYMDYIKDRLSLKDEGIVKYKQEYLPEVVNRAIHRIKPCSPKGEEFRDTLLWLTVLDIAKENSDEQLVLISHNTKEFAADNNKEVLHPDLEREVNDLDLDVQYYNSLGQFIQRHATKIKFVDETWIKDQINIDEVNDNFLHILNENEEDSLMRYAENRFDNCTGYINVCGAFLDIEDFFVYEKSDGSLYLELILSGEIEVEVEIEEEIEKEREKYEYEYVYDSYTHEFTVERVPKYEVEAEVLARCAYIYPDYELKLGAVINNKKLEKYTIKEFGRL</sequence>
<name>A0A9X0SM61_BACCE</name>
<evidence type="ECO:0000259" key="1">
    <source>
        <dbReference type="Pfam" id="PF16289"/>
    </source>
</evidence>
<reference evidence="2 3" key="1">
    <citation type="submission" date="2015-12" db="EMBL/GenBank/DDBJ databases">
        <title>Bacillus cereus Group isolate.</title>
        <authorList>
            <person name="Kovac J."/>
        </authorList>
    </citation>
    <scope>NUCLEOTIDE SEQUENCE [LARGE SCALE GENOMIC DNA]</scope>
    <source>
        <strain evidence="2 3">FSL K6-0073</strain>
    </source>
</reference>
<proteinExistence type="predicted"/>
<dbReference type="Pfam" id="PF16289">
    <property type="entry name" value="PIN_12"/>
    <property type="match status" value="1"/>
</dbReference>
<dbReference type="EMBL" id="LOMO01000124">
    <property type="protein sequence ID" value="KXY37012.1"/>
    <property type="molecule type" value="Genomic_DNA"/>
</dbReference>